<evidence type="ECO:0000313" key="5">
    <source>
        <dbReference type="Proteomes" id="UP000603453"/>
    </source>
</evidence>
<feature type="domain" description="Lunapark zinc ribbon" evidence="3">
    <location>
        <begin position="220"/>
        <end position="271"/>
    </location>
</feature>
<accession>A0A8H7QSH7</accession>
<evidence type="ECO:0000313" key="4">
    <source>
        <dbReference type="EMBL" id="KAG2196980.1"/>
    </source>
</evidence>
<organism evidence="4 5">
    <name type="scientific">Mucor saturninus</name>
    <dbReference type="NCBI Taxonomy" id="64648"/>
    <lineage>
        <taxon>Eukaryota</taxon>
        <taxon>Fungi</taxon>
        <taxon>Fungi incertae sedis</taxon>
        <taxon>Mucoromycota</taxon>
        <taxon>Mucoromycotina</taxon>
        <taxon>Mucoromycetes</taxon>
        <taxon>Mucorales</taxon>
        <taxon>Mucorineae</taxon>
        <taxon>Mucoraceae</taxon>
        <taxon>Mucor</taxon>
    </lineage>
</organism>
<evidence type="ECO:0000256" key="1">
    <source>
        <dbReference type="RuleBase" id="RU367073"/>
    </source>
</evidence>
<gene>
    <name evidence="4" type="ORF">INT47_006927</name>
</gene>
<evidence type="ECO:0000259" key="3">
    <source>
        <dbReference type="Pfam" id="PF10058"/>
    </source>
</evidence>
<evidence type="ECO:0000256" key="2">
    <source>
        <dbReference type="SAM" id="MobiDB-lite"/>
    </source>
</evidence>
<comment type="similarity">
    <text evidence="1">Belongs to the lunapark family.</text>
</comment>
<keyword evidence="1" id="KW-0472">Membrane</keyword>
<dbReference type="Proteomes" id="UP000603453">
    <property type="component" value="Unassembled WGS sequence"/>
</dbReference>
<feature type="compositionally biased region" description="Basic and acidic residues" evidence="2">
    <location>
        <begin position="153"/>
        <end position="165"/>
    </location>
</feature>
<keyword evidence="1" id="KW-0862">Zinc</keyword>
<dbReference type="GO" id="GO:1903373">
    <property type="term" value="P:positive regulation of endoplasmic reticulum tubular network organization"/>
    <property type="evidence" value="ECO:0007669"/>
    <property type="project" value="UniProtKB-UniRule"/>
</dbReference>
<dbReference type="EMBL" id="JAEPRD010000136">
    <property type="protein sequence ID" value="KAG2196980.1"/>
    <property type="molecule type" value="Genomic_DNA"/>
</dbReference>
<comment type="caution">
    <text evidence="4">The sequence shown here is derived from an EMBL/GenBank/DDBJ whole genome shotgun (WGS) entry which is preliminary data.</text>
</comment>
<comment type="function">
    <text evidence="1">Plays a role in determining ER morphology.</text>
</comment>
<keyword evidence="1" id="KW-0812">Transmembrane</keyword>
<name>A0A8H7QSH7_9FUNG</name>
<keyword evidence="1" id="KW-0256">Endoplasmic reticulum</keyword>
<dbReference type="PANTHER" id="PTHR22166">
    <property type="entry name" value="ENDOPLASMIC RETICULUM JUNCTION FORMATION PROTEIN LUNAPARK"/>
    <property type="match status" value="1"/>
</dbReference>
<reference evidence="4" key="1">
    <citation type="submission" date="2020-12" db="EMBL/GenBank/DDBJ databases">
        <title>Metabolic potential, ecology and presence of endohyphal bacteria is reflected in genomic diversity of Mucoromycotina.</title>
        <authorList>
            <person name="Muszewska A."/>
            <person name="Okrasinska A."/>
            <person name="Steczkiewicz K."/>
            <person name="Drgas O."/>
            <person name="Orlowska M."/>
            <person name="Perlinska-Lenart U."/>
            <person name="Aleksandrzak-Piekarczyk T."/>
            <person name="Szatraj K."/>
            <person name="Zielenkiewicz U."/>
            <person name="Pilsyk S."/>
            <person name="Malc E."/>
            <person name="Mieczkowski P."/>
            <person name="Kruszewska J.S."/>
            <person name="Biernat P."/>
            <person name="Pawlowska J."/>
        </authorList>
    </citation>
    <scope>NUCLEOTIDE SEQUENCE</scope>
    <source>
        <strain evidence="4">WA0000017839</strain>
    </source>
</reference>
<feature type="transmembrane region" description="Helical" evidence="1">
    <location>
        <begin position="45"/>
        <end position="64"/>
    </location>
</feature>
<comment type="subcellular location">
    <subcellularLocation>
        <location evidence="1">Endoplasmic reticulum membrane</location>
        <topology evidence="1">Multi-pass membrane protein</topology>
    </subcellularLocation>
</comment>
<protein>
    <recommendedName>
        <fullName evidence="1">Endoplasmic reticulum junction formation protein lunapark</fullName>
    </recommendedName>
</protein>
<keyword evidence="1" id="KW-0863">Zinc-finger</keyword>
<dbReference type="GO" id="GO:0071788">
    <property type="term" value="P:endoplasmic reticulum tubular network maintenance"/>
    <property type="evidence" value="ECO:0007669"/>
    <property type="project" value="UniProtKB-UniRule"/>
</dbReference>
<dbReference type="GO" id="GO:0098826">
    <property type="term" value="C:endoplasmic reticulum tubular network membrane"/>
    <property type="evidence" value="ECO:0007669"/>
    <property type="project" value="UniProtKB-UniRule"/>
</dbReference>
<feature type="region of interest" description="Disordered" evidence="2">
    <location>
        <begin position="153"/>
        <end position="217"/>
    </location>
</feature>
<dbReference type="GO" id="GO:0008270">
    <property type="term" value="F:zinc ion binding"/>
    <property type="evidence" value="ECO:0007669"/>
    <property type="project" value="UniProtKB-KW"/>
</dbReference>
<keyword evidence="1" id="KW-0479">Metal-binding</keyword>
<feature type="compositionally biased region" description="Low complexity" evidence="2">
    <location>
        <begin position="188"/>
        <end position="208"/>
    </location>
</feature>
<dbReference type="Pfam" id="PF10058">
    <property type="entry name" value="Zn_ribbon_10"/>
    <property type="match status" value="1"/>
</dbReference>
<dbReference type="InterPro" id="IPR040115">
    <property type="entry name" value="Lnp"/>
</dbReference>
<sequence>MGGIFSREKTDSKDFEKILSDLDLSIQKAETRLSEIKIRQRRTSFMWIIYSLVIWIGCVVYLFYQMNGLDVATEDILYASIPVVSLPAAIYYIRKGLVWFYDTKQKKEEAHLLKLRQEQKGKLEELKKKTSYYSTQSLLERYDEVLAKKKEEAAKQEKMQQELRQRKPVSMPMRPYNNNGMQRPFPPATTAAPSPQQQHQQQHQQQQQPILPPPRTEPQWYDKIIDALVGDAGPETKFALICSHCFSHNGLVAKEEFDTIQYVCPQCKQFNPSRKSKQAMITKAMGEKDLTAVHEDEEDVDEVIEKLKAQIESDKDETIGARVRQRHIEEED</sequence>
<dbReference type="OrthoDB" id="1725934at2759"/>
<keyword evidence="5" id="KW-1185">Reference proteome</keyword>
<dbReference type="AlphaFoldDB" id="A0A8H7QSH7"/>
<dbReference type="InterPro" id="IPR019273">
    <property type="entry name" value="Lunapark_Znf"/>
</dbReference>
<proteinExistence type="inferred from homology"/>
<dbReference type="PANTHER" id="PTHR22166:SF12">
    <property type="entry name" value="ENDOPLASMIC RETICULUM JUNCTION FORMATION PROTEIN LUNAPARK"/>
    <property type="match status" value="1"/>
</dbReference>
<keyword evidence="1" id="KW-1133">Transmembrane helix</keyword>
<comment type="domain">
    <text evidence="1">The C4-type zinc finger motif is necessary both for its ER three-way tubular junction localization and formation.</text>
</comment>
<feature type="transmembrane region" description="Helical" evidence="1">
    <location>
        <begin position="76"/>
        <end position="93"/>
    </location>
</feature>